<keyword evidence="3" id="KW-1185">Reference proteome</keyword>
<proteinExistence type="predicted"/>
<reference evidence="2 3" key="1">
    <citation type="submission" date="2024-04" db="EMBL/GenBank/DDBJ databases">
        <title>Bacillus oryzaecorticis sp. nov., a moderately halophilic bacterium isolated from rice husks.</title>
        <authorList>
            <person name="Zhu H.-S."/>
        </authorList>
    </citation>
    <scope>NUCLEOTIDE SEQUENCE [LARGE SCALE GENOMIC DNA]</scope>
    <source>
        <strain evidence="2 3">ZC255</strain>
    </source>
</reference>
<dbReference type="Gene3D" id="3.40.630.30">
    <property type="match status" value="1"/>
</dbReference>
<gene>
    <name evidence="2" type="ORF">AAEO50_19980</name>
</gene>
<dbReference type="InterPro" id="IPR016181">
    <property type="entry name" value="Acyl_CoA_acyltransferase"/>
</dbReference>
<accession>A0ABU9KGL3</accession>
<evidence type="ECO:0000313" key="3">
    <source>
        <dbReference type="Proteomes" id="UP001389717"/>
    </source>
</evidence>
<keyword evidence="2" id="KW-0808">Transferase</keyword>
<protein>
    <submittedName>
        <fullName evidence="2">GNAT family N-acetyltransferase</fullName>
        <ecNumber evidence="2">2.3.1.-</ecNumber>
    </submittedName>
</protein>
<dbReference type="Proteomes" id="UP001389717">
    <property type="component" value="Unassembled WGS sequence"/>
</dbReference>
<keyword evidence="2" id="KW-0012">Acyltransferase</keyword>
<comment type="caution">
    <text evidence="2">The sequence shown here is derived from an EMBL/GenBank/DDBJ whole genome shotgun (WGS) entry which is preliminary data.</text>
</comment>
<dbReference type="GO" id="GO:0016746">
    <property type="term" value="F:acyltransferase activity"/>
    <property type="evidence" value="ECO:0007669"/>
    <property type="project" value="UniProtKB-KW"/>
</dbReference>
<name>A0ABU9KGL3_9BACI</name>
<evidence type="ECO:0000259" key="1">
    <source>
        <dbReference type="PROSITE" id="PS51186"/>
    </source>
</evidence>
<sequence length="286" mass="32438">MSWKLTKYKDINSFYKRVYPFLLRKEAENNLPLGLLNSIKTGDRFKDPLLVSVEGEGSHLKGAFIMTPPHHLVAVLEIDEKDYSTIAEELNKLFSEEGITIPGFVSEKNTALKLTEAWCNLTGCNHHIGMNQRIYKLNQVKDIAIPKGRLVSAKEKDSQLLANWIIGFIEETGVNTLSKNEALERAQDMVSNEKYVYFWEVDGEPVSMARGGRWTDNGITVNFVYTPKRYRKNGYASAVVAGLSNVLLKEFEFCTLYTDLDNPTSNKIYMEIGYEPVCDSLMVNLT</sequence>
<dbReference type="InterPro" id="IPR000182">
    <property type="entry name" value="GNAT_dom"/>
</dbReference>
<dbReference type="SUPFAM" id="SSF55729">
    <property type="entry name" value="Acyl-CoA N-acyltransferases (Nat)"/>
    <property type="match status" value="1"/>
</dbReference>
<dbReference type="Pfam" id="PF00583">
    <property type="entry name" value="Acetyltransf_1"/>
    <property type="match status" value="1"/>
</dbReference>
<feature type="domain" description="N-acetyltransferase" evidence="1">
    <location>
        <begin position="148"/>
        <end position="286"/>
    </location>
</feature>
<organism evidence="2 3">
    <name type="scientific">Rossellomorea oryzaecorticis</name>
    <dbReference type="NCBI Taxonomy" id="1396505"/>
    <lineage>
        <taxon>Bacteria</taxon>
        <taxon>Bacillati</taxon>
        <taxon>Bacillota</taxon>
        <taxon>Bacilli</taxon>
        <taxon>Bacillales</taxon>
        <taxon>Bacillaceae</taxon>
        <taxon>Rossellomorea</taxon>
    </lineage>
</organism>
<dbReference type="PROSITE" id="PS51186">
    <property type="entry name" value="GNAT"/>
    <property type="match status" value="1"/>
</dbReference>
<dbReference type="EMBL" id="JBBYAF010000061">
    <property type="protein sequence ID" value="MEL3974572.1"/>
    <property type="molecule type" value="Genomic_DNA"/>
</dbReference>
<evidence type="ECO:0000313" key="2">
    <source>
        <dbReference type="EMBL" id="MEL3974572.1"/>
    </source>
</evidence>
<dbReference type="EC" id="2.3.1.-" evidence="2"/>
<dbReference type="RefSeq" id="WP_341986115.1">
    <property type="nucleotide sequence ID" value="NZ_JBBYAF010000061.1"/>
</dbReference>